<organism evidence="2">
    <name type="scientific">marine metagenome</name>
    <dbReference type="NCBI Taxonomy" id="408172"/>
    <lineage>
        <taxon>unclassified sequences</taxon>
        <taxon>metagenomes</taxon>
        <taxon>ecological metagenomes</taxon>
    </lineage>
</organism>
<dbReference type="GO" id="GO:0005829">
    <property type="term" value="C:cytosol"/>
    <property type="evidence" value="ECO:0007669"/>
    <property type="project" value="TreeGrafter"/>
</dbReference>
<dbReference type="InterPro" id="IPR003692">
    <property type="entry name" value="Hydantoinase_B"/>
</dbReference>
<dbReference type="AlphaFoldDB" id="A0A381TVT3"/>
<proteinExistence type="predicted"/>
<accession>A0A381TVT3</accession>
<dbReference type="GO" id="GO:0006749">
    <property type="term" value="P:glutathione metabolic process"/>
    <property type="evidence" value="ECO:0007669"/>
    <property type="project" value="TreeGrafter"/>
</dbReference>
<dbReference type="InterPro" id="IPR045079">
    <property type="entry name" value="Oxoprolinase-like"/>
</dbReference>
<dbReference type="PANTHER" id="PTHR11365:SF23">
    <property type="entry name" value="HYPOTHETICAL 5-OXOPROLINASE (EUROFUNG)-RELATED"/>
    <property type="match status" value="1"/>
</dbReference>
<dbReference type="Pfam" id="PF02538">
    <property type="entry name" value="Hydantoinase_B"/>
    <property type="match status" value="1"/>
</dbReference>
<gene>
    <name evidence="2" type="ORF">METZ01_LOCUS71931</name>
</gene>
<sequence length="575" mass="62262">MNKPTSEISSIKMQVMWDRLISVVEEQAQALVRTAFSTSVREAGDLAAAVFDDQGRMLAQAVTGTPGHINAMAEAVVHFIKKFPVENMEPGDVFITNDPWQTSGHLHDITVVTPTFYKEKVVGIFANTCHVVDIGGRGFGPDAQQVFEEGINIPIMHLFQKGEVNKVLIEILSTNVREPRQVVGDIYSFASANDIGCRRMIQMLEEFSIDNLQSLAEFIIENSRAATIERIKKLKKGKYRNELTMDGYDQPVTLAAELTVGEDSIHVDYTGTSAASNYGINVVLNYTKAYTCFGVKCAVAPDIPNNYGSLDPITFSAPDGCILNVKRPFAVAARHIIGHLLPDTVFGCLHQALSGGCPSEGSASLWILQLRGGEAVSGAETYEGDIPTFDLLHFNAGGMGARPTKDGLSATAFPSGVRGVPVEATEAITPVVFWRKEFRENSGAPGRYRGGCGQIIEIGGLDGIPFDVLAMYERVYHAPRGREDGKDGALGQVYLKTGKKLKPKGQQNIPVNDSLVLELAGGGGFGNPLHRDPVNVARDVLNGFVSEKSAREDYGVALDANGEVNQNDTELLRSQ</sequence>
<feature type="domain" description="Hydantoinase B/oxoprolinase" evidence="1">
    <location>
        <begin position="10"/>
        <end position="528"/>
    </location>
</feature>
<protein>
    <recommendedName>
        <fullName evidence="1">Hydantoinase B/oxoprolinase domain-containing protein</fullName>
    </recommendedName>
</protein>
<evidence type="ECO:0000259" key="1">
    <source>
        <dbReference type="Pfam" id="PF02538"/>
    </source>
</evidence>
<evidence type="ECO:0000313" key="2">
    <source>
        <dbReference type="EMBL" id="SVA19077.1"/>
    </source>
</evidence>
<reference evidence="2" key="1">
    <citation type="submission" date="2018-05" db="EMBL/GenBank/DDBJ databases">
        <authorList>
            <person name="Lanie J.A."/>
            <person name="Ng W.-L."/>
            <person name="Kazmierczak K.M."/>
            <person name="Andrzejewski T.M."/>
            <person name="Davidsen T.M."/>
            <person name="Wayne K.J."/>
            <person name="Tettelin H."/>
            <person name="Glass J.I."/>
            <person name="Rusch D."/>
            <person name="Podicherti R."/>
            <person name="Tsui H.-C.T."/>
            <person name="Winkler M.E."/>
        </authorList>
    </citation>
    <scope>NUCLEOTIDE SEQUENCE</scope>
</reference>
<dbReference type="EMBL" id="UINC01005102">
    <property type="protein sequence ID" value="SVA19077.1"/>
    <property type="molecule type" value="Genomic_DNA"/>
</dbReference>
<name>A0A381TVT3_9ZZZZ</name>
<dbReference type="PANTHER" id="PTHR11365">
    <property type="entry name" value="5-OXOPROLINASE RELATED"/>
    <property type="match status" value="1"/>
</dbReference>
<dbReference type="GO" id="GO:0017168">
    <property type="term" value="F:5-oxoprolinase (ATP-hydrolyzing) activity"/>
    <property type="evidence" value="ECO:0007669"/>
    <property type="project" value="TreeGrafter"/>
</dbReference>